<proteinExistence type="predicted"/>
<dbReference type="InterPro" id="IPR000620">
    <property type="entry name" value="EamA_dom"/>
</dbReference>
<evidence type="ECO:0000313" key="8">
    <source>
        <dbReference type="EMBL" id="KAB7662606.1"/>
    </source>
</evidence>
<dbReference type="SUPFAM" id="SSF103481">
    <property type="entry name" value="Multidrug resistance efflux transporter EmrE"/>
    <property type="match status" value="2"/>
</dbReference>
<feature type="transmembrane region" description="Helical" evidence="6">
    <location>
        <begin position="121"/>
        <end position="139"/>
    </location>
</feature>
<evidence type="ECO:0000256" key="1">
    <source>
        <dbReference type="ARBA" id="ARBA00004651"/>
    </source>
</evidence>
<dbReference type="Proteomes" id="UP000430564">
    <property type="component" value="Unassembled WGS sequence"/>
</dbReference>
<evidence type="ECO:0000313" key="9">
    <source>
        <dbReference type="Proteomes" id="UP000430564"/>
    </source>
</evidence>
<reference evidence="8 9" key="1">
    <citation type="submission" date="2019-10" db="EMBL/GenBank/DDBJ databases">
        <title>Genome diversity of Sutterella seckii.</title>
        <authorList>
            <person name="Chaplin A.V."/>
            <person name="Sokolova S.R."/>
            <person name="Mosin K.A."/>
            <person name="Ivanova E.L."/>
            <person name="Kochetkova T.O."/>
            <person name="Goltsov A.Y."/>
            <person name="Trofimov D.Y."/>
            <person name="Efimov B.A."/>
        </authorList>
    </citation>
    <scope>NUCLEOTIDE SEQUENCE [LARGE SCALE GENOMIC DNA]</scope>
    <source>
        <strain evidence="8 9">ASD393</strain>
    </source>
</reference>
<keyword evidence="5 6" id="KW-0472">Membrane</keyword>
<dbReference type="AlphaFoldDB" id="A0A6I1EPS3"/>
<keyword evidence="4 6" id="KW-1133">Transmembrane helix</keyword>
<evidence type="ECO:0000256" key="6">
    <source>
        <dbReference type="SAM" id="Phobius"/>
    </source>
</evidence>
<evidence type="ECO:0000256" key="2">
    <source>
        <dbReference type="ARBA" id="ARBA00022475"/>
    </source>
</evidence>
<sequence>MRNLPYHLLALFVVICWGLAFVSTKVLYAYGMGPWAVVALRAVLAYGLLIFIAPKDLYAGTFRNEVTVALLGFASVPLSYGLQNQALVTGQASTVAVLVAMGPVLTGLLAMAALRTWKMHWMTMLGLVAAVTGALLLYFDVAVMQELPSRGFMLGIAAAAAYALYALLLRALGDLSPLFVLRKATGYGVIGTIPFFLAEGPTEAVLLTDPVVVANFLFLALVVSAIGWVLWQTAERHVGAPAARIYTFIWPLAAVLGGIFILDETWSYIGFMGAGMILCGVISAQTGLAKVALEMAKRY</sequence>
<name>A0A6I1EPS3_9BURK</name>
<feature type="transmembrane region" description="Helical" evidence="6">
    <location>
        <begin position="180"/>
        <end position="198"/>
    </location>
</feature>
<dbReference type="PANTHER" id="PTHR32322:SF18">
    <property type="entry name" value="S-ADENOSYLMETHIONINE_S-ADENOSYLHOMOCYSTEINE TRANSPORTER"/>
    <property type="match status" value="1"/>
</dbReference>
<feature type="transmembrane region" description="Helical" evidence="6">
    <location>
        <begin position="66"/>
        <end position="83"/>
    </location>
</feature>
<organism evidence="8 9">
    <name type="scientific">Sutterella seckii</name>
    <dbReference type="NCBI Taxonomy" id="1944635"/>
    <lineage>
        <taxon>Bacteria</taxon>
        <taxon>Pseudomonadati</taxon>
        <taxon>Pseudomonadota</taxon>
        <taxon>Betaproteobacteria</taxon>
        <taxon>Burkholderiales</taxon>
        <taxon>Sutterellaceae</taxon>
        <taxon>Sutterella</taxon>
    </lineage>
</organism>
<dbReference type="GO" id="GO:0005886">
    <property type="term" value="C:plasma membrane"/>
    <property type="evidence" value="ECO:0007669"/>
    <property type="project" value="UniProtKB-SubCell"/>
</dbReference>
<feature type="domain" description="EamA" evidence="7">
    <location>
        <begin position="150"/>
        <end position="282"/>
    </location>
</feature>
<comment type="caution">
    <text evidence="8">The sequence shown here is derived from an EMBL/GenBank/DDBJ whole genome shotgun (WGS) entry which is preliminary data.</text>
</comment>
<keyword evidence="3 6" id="KW-0812">Transmembrane</keyword>
<dbReference type="InterPro" id="IPR050638">
    <property type="entry name" value="AA-Vitamin_Transporters"/>
</dbReference>
<dbReference type="InterPro" id="IPR037185">
    <property type="entry name" value="EmrE-like"/>
</dbReference>
<dbReference type="PANTHER" id="PTHR32322">
    <property type="entry name" value="INNER MEMBRANE TRANSPORTER"/>
    <property type="match status" value="1"/>
</dbReference>
<dbReference type="OrthoDB" id="9153900at2"/>
<dbReference type="Pfam" id="PF00892">
    <property type="entry name" value="EamA"/>
    <property type="match status" value="2"/>
</dbReference>
<protein>
    <submittedName>
        <fullName evidence="8">DMT family transporter</fullName>
    </submittedName>
</protein>
<feature type="transmembrane region" description="Helical" evidence="6">
    <location>
        <begin position="268"/>
        <end position="293"/>
    </location>
</feature>
<feature type="transmembrane region" description="Helical" evidence="6">
    <location>
        <begin position="151"/>
        <end position="168"/>
    </location>
</feature>
<feature type="domain" description="EamA" evidence="7">
    <location>
        <begin position="6"/>
        <end position="138"/>
    </location>
</feature>
<feature type="transmembrane region" description="Helical" evidence="6">
    <location>
        <begin position="95"/>
        <end position="114"/>
    </location>
</feature>
<dbReference type="EMBL" id="WEHX01000006">
    <property type="protein sequence ID" value="KAB7662606.1"/>
    <property type="molecule type" value="Genomic_DNA"/>
</dbReference>
<feature type="transmembrane region" description="Helical" evidence="6">
    <location>
        <begin position="34"/>
        <end position="54"/>
    </location>
</feature>
<gene>
    <name evidence="8" type="ORF">GBM95_02290</name>
</gene>
<feature type="transmembrane region" description="Helical" evidence="6">
    <location>
        <begin position="210"/>
        <end position="231"/>
    </location>
</feature>
<evidence type="ECO:0000256" key="3">
    <source>
        <dbReference type="ARBA" id="ARBA00022692"/>
    </source>
</evidence>
<dbReference type="RefSeq" id="WP_152157598.1">
    <property type="nucleotide sequence ID" value="NZ_WEHX01000006.1"/>
</dbReference>
<evidence type="ECO:0000256" key="4">
    <source>
        <dbReference type="ARBA" id="ARBA00022989"/>
    </source>
</evidence>
<accession>A0A6I1EPS3</accession>
<keyword evidence="2" id="KW-1003">Cell membrane</keyword>
<evidence type="ECO:0000259" key="7">
    <source>
        <dbReference type="Pfam" id="PF00892"/>
    </source>
</evidence>
<feature type="transmembrane region" description="Helical" evidence="6">
    <location>
        <begin position="243"/>
        <end position="262"/>
    </location>
</feature>
<evidence type="ECO:0000256" key="5">
    <source>
        <dbReference type="ARBA" id="ARBA00023136"/>
    </source>
</evidence>
<comment type="subcellular location">
    <subcellularLocation>
        <location evidence="1">Cell membrane</location>
        <topology evidence="1">Multi-pass membrane protein</topology>
    </subcellularLocation>
</comment>